<name>A0A9N9EQ76_9GLOM</name>
<accession>A0A9N9EQ76</accession>
<feature type="non-terminal residue" evidence="1">
    <location>
        <position position="1"/>
    </location>
</feature>
<dbReference type="EMBL" id="CAJVPQ010006797">
    <property type="protein sequence ID" value="CAG8689450.1"/>
    <property type="molecule type" value="Genomic_DNA"/>
</dbReference>
<reference evidence="1" key="1">
    <citation type="submission" date="2021-06" db="EMBL/GenBank/DDBJ databases">
        <authorList>
            <person name="Kallberg Y."/>
            <person name="Tangrot J."/>
            <person name="Rosling A."/>
        </authorList>
    </citation>
    <scope>NUCLEOTIDE SEQUENCE</scope>
    <source>
        <strain evidence="1">UK204</strain>
    </source>
</reference>
<dbReference type="AlphaFoldDB" id="A0A9N9EQ76"/>
<evidence type="ECO:0000313" key="2">
    <source>
        <dbReference type="Proteomes" id="UP000789570"/>
    </source>
</evidence>
<keyword evidence="2" id="KW-1185">Reference proteome</keyword>
<sequence>RIPSVDRLISLDESNATVARAEMKNLIKGQISAKYQLNYAKMFSE</sequence>
<organism evidence="1 2">
    <name type="scientific">Funneliformis caledonium</name>
    <dbReference type="NCBI Taxonomy" id="1117310"/>
    <lineage>
        <taxon>Eukaryota</taxon>
        <taxon>Fungi</taxon>
        <taxon>Fungi incertae sedis</taxon>
        <taxon>Mucoromycota</taxon>
        <taxon>Glomeromycotina</taxon>
        <taxon>Glomeromycetes</taxon>
        <taxon>Glomerales</taxon>
        <taxon>Glomeraceae</taxon>
        <taxon>Funneliformis</taxon>
    </lineage>
</organism>
<comment type="caution">
    <text evidence="1">The sequence shown here is derived from an EMBL/GenBank/DDBJ whole genome shotgun (WGS) entry which is preliminary data.</text>
</comment>
<dbReference type="Proteomes" id="UP000789570">
    <property type="component" value="Unassembled WGS sequence"/>
</dbReference>
<protein>
    <submittedName>
        <fullName evidence="1">7287_t:CDS:1</fullName>
    </submittedName>
</protein>
<gene>
    <name evidence="1" type="ORF">FCALED_LOCUS12878</name>
</gene>
<proteinExistence type="predicted"/>
<evidence type="ECO:0000313" key="1">
    <source>
        <dbReference type="EMBL" id="CAG8689450.1"/>
    </source>
</evidence>